<dbReference type="Proteomes" id="UP000024404">
    <property type="component" value="Unassembled WGS sequence"/>
</dbReference>
<reference evidence="2" key="1">
    <citation type="submission" date="2013-10" db="EMBL/GenBank/DDBJ databases">
        <title>Genome sequencing of Onchocerca volvulus.</title>
        <authorList>
            <person name="Cotton J."/>
            <person name="Tsai J."/>
            <person name="Stanley E."/>
            <person name="Tracey A."/>
            <person name="Holroyd N."/>
            <person name="Lustigman S."/>
            <person name="Berriman M."/>
        </authorList>
    </citation>
    <scope>NUCLEOTIDE SEQUENCE</scope>
</reference>
<dbReference type="EMBL" id="CMVM020000130">
    <property type="status" value="NOT_ANNOTATED_CDS"/>
    <property type="molecule type" value="Genomic_DNA"/>
</dbReference>
<name>A0A8R1TTX9_ONCVO</name>
<keyword evidence="2" id="KW-1185">Reference proteome</keyword>
<dbReference type="EnsemblMetazoa" id="OVOC4359.1">
    <property type="protein sequence ID" value="OVOC4359.1"/>
    <property type="gene ID" value="WBGene00241168"/>
</dbReference>
<sequence length="93" mass="10462">MKQRREVMRWMEGWMDGWMDGYSPNKANSRKEGRKVGGMCPIPSVMGQLLSKTKRTTNELTITITTTTAAALMPSLPPTHLTPPSRYIAFSTM</sequence>
<evidence type="ECO:0000313" key="2">
    <source>
        <dbReference type="Proteomes" id="UP000024404"/>
    </source>
</evidence>
<evidence type="ECO:0000313" key="1">
    <source>
        <dbReference type="EnsemblMetazoa" id="OVOC4359.1"/>
    </source>
</evidence>
<accession>A0A8R1TTX9</accession>
<reference evidence="1" key="2">
    <citation type="submission" date="2022-06" db="UniProtKB">
        <authorList>
            <consortium name="EnsemblMetazoa"/>
        </authorList>
    </citation>
    <scope>IDENTIFICATION</scope>
</reference>
<organism evidence="1 2">
    <name type="scientific">Onchocerca volvulus</name>
    <dbReference type="NCBI Taxonomy" id="6282"/>
    <lineage>
        <taxon>Eukaryota</taxon>
        <taxon>Metazoa</taxon>
        <taxon>Ecdysozoa</taxon>
        <taxon>Nematoda</taxon>
        <taxon>Chromadorea</taxon>
        <taxon>Rhabditida</taxon>
        <taxon>Spirurina</taxon>
        <taxon>Spiruromorpha</taxon>
        <taxon>Filarioidea</taxon>
        <taxon>Onchocercidae</taxon>
        <taxon>Onchocerca</taxon>
    </lineage>
</organism>
<dbReference type="AlphaFoldDB" id="A0A8R1TTX9"/>
<protein>
    <submittedName>
        <fullName evidence="1">Uncharacterized protein</fullName>
    </submittedName>
</protein>
<proteinExistence type="predicted"/>